<evidence type="ECO:0000313" key="5">
    <source>
        <dbReference type="EMBL" id="POH37946.1"/>
    </source>
</evidence>
<dbReference type="SUPFAM" id="SSF54197">
    <property type="entry name" value="HIT-like"/>
    <property type="match status" value="1"/>
</dbReference>
<accession>A0A2P4R9S5</accession>
<dbReference type="Gene3D" id="3.30.428.10">
    <property type="entry name" value="HIT-like"/>
    <property type="match status" value="1"/>
</dbReference>
<protein>
    <submittedName>
        <fullName evidence="5">HIT family protein</fullName>
    </submittedName>
</protein>
<sequence>MDENCIFCKIINNEIPSTTIYEDDDIKAFFDISQVTPGHTLVVPKKHVQDIFAYDEDLAERVFKKVPMIARAIKASNPKIIGMNICQNNGKIAYQSVMHSHIHLVPRYSNDDDFSMHWGDNTDLASNDELQARADKIKQNLEG</sequence>
<reference evidence="5" key="1">
    <citation type="submission" date="2018-01" db="EMBL/GenBank/DDBJ databases">
        <title>Genome sequnecing of Lactobacillus formosensis KACC 18721.</title>
        <authorList>
            <person name="Kim S.-J."/>
            <person name="Heo J."/>
        </authorList>
    </citation>
    <scope>NUCLEOTIDE SEQUENCE</scope>
    <source>
        <strain evidence="5">KACC 18721</strain>
    </source>
</reference>
<dbReference type="PANTHER" id="PTHR46648:SF1">
    <property type="entry name" value="ADENOSINE 5'-MONOPHOSPHORAMIDASE HNT1"/>
    <property type="match status" value="1"/>
</dbReference>
<proteinExistence type="predicted"/>
<dbReference type="PANTHER" id="PTHR46648">
    <property type="entry name" value="HIT FAMILY PROTEIN 1"/>
    <property type="match status" value="1"/>
</dbReference>
<evidence type="ECO:0000256" key="3">
    <source>
        <dbReference type="PROSITE-ProRule" id="PRU00464"/>
    </source>
</evidence>
<feature type="short sequence motif" description="Histidine triad motif" evidence="2 3">
    <location>
        <begin position="99"/>
        <end position="103"/>
    </location>
</feature>
<dbReference type="CDD" id="cd01277">
    <property type="entry name" value="HINT_subgroup"/>
    <property type="match status" value="1"/>
</dbReference>
<organism evidence="5">
    <name type="scientific">Companilactobacillus formosensis</name>
    <dbReference type="NCBI Taxonomy" id="1617889"/>
    <lineage>
        <taxon>Bacteria</taxon>
        <taxon>Bacillati</taxon>
        <taxon>Bacillota</taxon>
        <taxon>Bacilli</taxon>
        <taxon>Lactobacillales</taxon>
        <taxon>Lactobacillaceae</taxon>
        <taxon>Companilactobacillus</taxon>
    </lineage>
</organism>
<dbReference type="PROSITE" id="PS00892">
    <property type="entry name" value="HIT_1"/>
    <property type="match status" value="1"/>
</dbReference>
<dbReference type="InterPro" id="IPR011146">
    <property type="entry name" value="HIT-like"/>
</dbReference>
<evidence type="ECO:0000259" key="4">
    <source>
        <dbReference type="PROSITE" id="PS51084"/>
    </source>
</evidence>
<comment type="caution">
    <text evidence="5">The sequence shown here is derived from an EMBL/GenBank/DDBJ whole genome shotgun (WGS) entry which is preliminary data.</text>
</comment>
<dbReference type="InterPro" id="IPR039384">
    <property type="entry name" value="HINT"/>
</dbReference>
<evidence type="ECO:0000256" key="1">
    <source>
        <dbReference type="PIRSR" id="PIRSR601310-1"/>
    </source>
</evidence>
<name>A0A2P4R9S5_9LACO</name>
<dbReference type="AlphaFoldDB" id="A0A2P4R9S5"/>
<dbReference type="GO" id="GO:0003824">
    <property type="term" value="F:catalytic activity"/>
    <property type="evidence" value="ECO:0007669"/>
    <property type="project" value="InterPro"/>
</dbReference>
<dbReference type="InterPro" id="IPR001310">
    <property type="entry name" value="Histidine_triad_HIT"/>
</dbReference>
<dbReference type="GO" id="GO:0009117">
    <property type="term" value="P:nucleotide metabolic process"/>
    <property type="evidence" value="ECO:0007669"/>
    <property type="project" value="TreeGrafter"/>
</dbReference>
<dbReference type="Pfam" id="PF01230">
    <property type="entry name" value="HIT"/>
    <property type="match status" value="1"/>
</dbReference>
<dbReference type="PRINTS" id="PR00332">
    <property type="entry name" value="HISTRIAD"/>
</dbReference>
<evidence type="ECO:0000256" key="2">
    <source>
        <dbReference type="PIRSR" id="PIRSR601310-3"/>
    </source>
</evidence>
<dbReference type="PROSITE" id="PS51084">
    <property type="entry name" value="HIT_2"/>
    <property type="match status" value="1"/>
</dbReference>
<dbReference type="InterPro" id="IPR019808">
    <property type="entry name" value="Histidine_triad_CS"/>
</dbReference>
<dbReference type="EMBL" id="PPWZ01000005">
    <property type="protein sequence ID" value="POH37946.1"/>
    <property type="molecule type" value="Genomic_DNA"/>
</dbReference>
<gene>
    <name evidence="5" type="ORF">C2R26_00480</name>
</gene>
<feature type="domain" description="HIT" evidence="4">
    <location>
        <begin position="6"/>
        <end position="114"/>
    </location>
</feature>
<feature type="active site" description="Tele-AMP-histidine intermediate" evidence="1">
    <location>
        <position position="101"/>
    </location>
</feature>
<dbReference type="InterPro" id="IPR036265">
    <property type="entry name" value="HIT-like_sf"/>
</dbReference>